<keyword evidence="2" id="KW-1185">Reference proteome</keyword>
<name>A0A5C6DYD8_9BACT</name>
<protein>
    <submittedName>
        <fullName evidence="1">Uncharacterized protein</fullName>
    </submittedName>
</protein>
<proteinExistence type="predicted"/>
<reference evidence="1 2" key="1">
    <citation type="submission" date="2019-02" db="EMBL/GenBank/DDBJ databases">
        <title>Deep-cultivation of Planctomycetes and their phenomic and genomic characterization uncovers novel biology.</title>
        <authorList>
            <person name="Wiegand S."/>
            <person name="Jogler M."/>
            <person name="Boedeker C."/>
            <person name="Pinto D."/>
            <person name="Vollmers J."/>
            <person name="Rivas-Marin E."/>
            <person name="Kohn T."/>
            <person name="Peeters S.H."/>
            <person name="Heuer A."/>
            <person name="Rast P."/>
            <person name="Oberbeckmann S."/>
            <person name="Bunk B."/>
            <person name="Jeske O."/>
            <person name="Meyerdierks A."/>
            <person name="Storesund J.E."/>
            <person name="Kallscheuer N."/>
            <person name="Luecker S."/>
            <person name="Lage O.M."/>
            <person name="Pohl T."/>
            <person name="Merkel B.J."/>
            <person name="Hornburger P."/>
            <person name="Mueller R.-W."/>
            <person name="Bruemmer F."/>
            <person name="Labrenz M."/>
            <person name="Spormann A.M."/>
            <person name="Op Den Camp H."/>
            <person name="Overmann J."/>
            <person name="Amann R."/>
            <person name="Jetten M.S.M."/>
            <person name="Mascher T."/>
            <person name="Medema M.H."/>
            <person name="Devos D.P."/>
            <person name="Kaster A.-K."/>
            <person name="Ovreas L."/>
            <person name="Rohde M."/>
            <person name="Galperin M.Y."/>
            <person name="Jogler C."/>
        </authorList>
    </citation>
    <scope>NUCLEOTIDE SEQUENCE [LARGE SCALE GENOMIC DNA]</scope>
    <source>
        <strain evidence="1 2">Q31b</strain>
    </source>
</reference>
<comment type="caution">
    <text evidence="1">The sequence shown here is derived from an EMBL/GenBank/DDBJ whole genome shotgun (WGS) entry which is preliminary data.</text>
</comment>
<organism evidence="1 2">
    <name type="scientific">Novipirellula aureliae</name>
    <dbReference type="NCBI Taxonomy" id="2527966"/>
    <lineage>
        <taxon>Bacteria</taxon>
        <taxon>Pseudomonadati</taxon>
        <taxon>Planctomycetota</taxon>
        <taxon>Planctomycetia</taxon>
        <taxon>Pirellulales</taxon>
        <taxon>Pirellulaceae</taxon>
        <taxon>Novipirellula</taxon>
    </lineage>
</organism>
<evidence type="ECO:0000313" key="2">
    <source>
        <dbReference type="Proteomes" id="UP000315471"/>
    </source>
</evidence>
<accession>A0A5C6DYD8</accession>
<dbReference type="AlphaFoldDB" id="A0A5C6DYD8"/>
<gene>
    <name evidence="1" type="ORF">Q31b_29130</name>
</gene>
<evidence type="ECO:0000313" key="1">
    <source>
        <dbReference type="EMBL" id="TWU41465.1"/>
    </source>
</evidence>
<sequence length="88" mass="10112">MEGHRPVNTVQLDEIYFINFPQACLRPEAKRQPQAQNRAPGKIYPKMGYQPGRFGLAYQAEFAILIRHPVGKIPRQGCQPAAFLRKKY</sequence>
<dbReference type="EMBL" id="SJPY01000004">
    <property type="protein sequence ID" value="TWU41465.1"/>
    <property type="molecule type" value="Genomic_DNA"/>
</dbReference>
<dbReference type="Proteomes" id="UP000315471">
    <property type="component" value="Unassembled WGS sequence"/>
</dbReference>